<evidence type="ECO:0000256" key="1">
    <source>
        <dbReference type="ARBA" id="ARBA00007290"/>
    </source>
</evidence>
<dbReference type="AlphaFoldDB" id="A0AA88Y136"/>
<gene>
    <name evidence="4" type="ORF">FSP39_022506</name>
</gene>
<sequence>MQDHSNFTYHDDTITYNNWSLNVDEDASPLLGPYWKGPVPVSVTGDGNCLFNSISVALTGHEGRSVELRLRTAIELILHKDNYVQTNSSTDIGLCSPDINDAIQECIKDKSFSSVWNLHAATTVTGKRIKSVYPVVNGPSDQCIGILNRVFNPRIEHPQNKKTQISIMWSGPQSKGIWTPHHFVPLLDNFAVKHNIVRLKMTLSVISMP</sequence>
<evidence type="ECO:0000313" key="4">
    <source>
        <dbReference type="EMBL" id="KAK3091770.1"/>
    </source>
</evidence>
<proteinExistence type="inferred from homology"/>
<reference evidence="4" key="1">
    <citation type="submission" date="2019-08" db="EMBL/GenBank/DDBJ databases">
        <title>The improved chromosome-level genome for the pearl oyster Pinctada fucata martensii using PacBio sequencing and Hi-C.</title>
        <authorList>
            <person name="Zheng Z."/>
        </authorList>
    </citation>
    <scope>NUCLEOTIDE SEQUENCE</scope>
    <source>
        <strain evidence="4">ZZ-2019</strain>
        <tissue evidence="4">Adductor muscle</tissue>
    </source>
</reference>
<dbReference type="GO" id="GO:0006357">
    <property type="term" value="P:regulation of transcription by RNA polymerase II"/>
    <property type="evidence" value="ECO:0007669"/>
    <property type="project" value="TreeGrafter"/>
</dbReference>
<dbReference type="CDD" id="cd22791">
    <property type="entry name" value="OTU_VRTN"/>
    <property type="match status" value="1"/>
</dbReference>
<comment type="similarity">
    <text evidence="1">Belongs to the vertnin family.</text>
</comment>
<evidence type="ECO:0000256" key="2">
    <source>
        <dbReference type="ARBA" id="ARBA00020188"/>
    </source>
</evidence>
<name>A0AA88Y136_PINIB</name>
<dbReference type="Pfam" id="PF02338">
    <property type="entry name" value="OTU"/>
    <property type="match status" value="1"/>
</dbReference>
<dbReference type="InterPro" id="IPR003323">
    <property type="entry name" value="OTU_dom"/>
</dbReference>
<protein>
    <recommendedName>
        <fullName evidence="2">Vertnin</fullName>
    </recommendedName>
</protein>
<evidence type="ECO:0000313" key="5">
    <source>
        <dbReference type="Proteomes" id="UP001186944"/>
    </source>
</evidence>
<feature type="domain" description="OTU" evidence="3">
    <location>
        <begin position="38"/>
        <end position="189"/>
    </location>
</feature>
<keyword evidence="5" id="KW-1185">Reference proteome</keyword>
<dbReference type="PANTHER" id="PTHR16081">
    <property type="entry name" value="VERTNIN"/>
    <property type="match status" value="1"/>
</dbReference>
<organism evidence="4 5">
    <name type="scientific">Pinctada imbricata</name>
    <name type="common">Atlantic pearl-oyster</name>
    <name type="synonym">Pinctada martensii</name>
    <dbReference type="NCBI Taxonomy" id="66713"/>
    <lineage>
        <taxon>Eukaryota</taxon>
        <taxon>Metazoa</taxon>
        <taxon>Spiralia</taxon>
        <taxon>Lophotrochozoa</taxon>
        <taxon>Mollusca</taxon>
        <taxon>Bivalvia</taxon>
        <taxon>Autobranchia</taxon>
        <taxon>Pteriomorphia</taxon>
        <taxon>Pterioida</taxon>
        <taxon>Pterioidea</taxon>
        <taxon>Pteriidae</taxon>
        <taxon>Pinctada</taxon>
    </lineage>
</organism>
<evidence type="ECO:0000259" key="3">
    <source>
        <dbReference type="PROSITE" id="PS50802"/>
    </source>
</evidence>
<dbReference type="EMBL" id="VSWD01000010">
    <property type="protein sequence ID" value="KAK3091770.1"/>
    <property type="molecule type" value="Genomic_DNA"/>
</dbReference>
<dbReference type="GO" id="GO:0000785">
    <property type="term" value="C:chromatin"/>
    <property type="evidence" value="ECO:0007669"/>
    <property type="project" value="TreeGrafter"/>
</dbReference>
<dbReference type="Gene3D" id="3.90.70.80">
    <property type="match status" value="1"/>
</dbReference>
<accession>A0AA88Y136</accession>
<dbReference type="PROSITE" id="PS50802">
    <property type="entry name" value="OTU"/>
    <property type="match status" value="1"/>
</dbReference>
<dbReference type="Proteomes" id="UP001186944">
    <property type="component" value="Unassembled WGS sequence"/>
</dbReference>
<dbReference type="InterPro" id="IPR038822">
    <property type="entry name" value="Vertnin-like"/>
</dbReference>
<dbReference type="InterPro" id="IPR047273">
    <property type="entry name" value="VRTN_OTU_dom"/>
</dbReference>
<dbReference type="PANTHER" id="PTHR16081:SF0">
    <property type="entry name" value="VERTNIN"/>
    <property type="match status" value="1"/>
</dbReference>
<comment type="caution">
    <text evidence="4">The sequence shown here is derived from an EMBL/GenBank/DDBJ whole genome shotgun (WGS) entry which is preliminary data.</text>
</comment>